<name>A0A6N6JG15_9RHOB</name>
<feature type="region of interest" description="Disordered" evidence="2">
    <location>
        <begin position="144"/>
        <end position="184"/>
    </location>
</feature>
<dbReference type="PANTHER" id="PTHR32309">
    <property type="entry name" value="TYROSINE-PROTEIN KINASE"/>
    <property type="match status" value="1"/>
</dbReference>
<gene>
    <name evidence="4" type="primary">kpsE</name>
    <name evidence="4" type="ORF">KIN_21480</name>
</gene>
<dbReference type="OrthoDB" id="7810642at2"/>
<comment type="caution">
    <text evidence="4">The sequence shown here is derived from an EMBL/GenBank/DDBJ whole genome shotgun (WGS) entry which is preliminary data.</text>
</comment>
<keyword evidence="3" id="KW-0472">Membrane</keyword>
<evidence type="ECO:0000256" key="3">
    <source>
        <dbReference type="SAM" id="Phobius"/>
    </source>
</evidence>
<dbReference type="GO" id="GO:0004713">
    <property type="term" value="F:protein tyrosine kinase activity"/>
    <property type="evidence" value="ECO:0007669"/>
    <property type="project" value="TreeGrafter"/>
</dbReference>
<keyword evidence="3" id="KW-1133">Transmembrane helix</keyword>
<dbReference type="AlphaFoldDB" id="A0A6N6JG15"/>
<dbReference type="RefSeq" id="WP_159806718.1">
    <property type="nucleotide sequence ID" value="NZ_BLJE01000002.1"/>
</dbReference>
<evidence type="ECO:0000313" key="5">
    <source>
        <dbReference type="Proteomes" id="UP000436822"/>
    </source>
</evidence>
<keyword evidence="5" id="KW-1185">Reference proteome</keyword>
<protein>
    <submittedName>
        <fullName evidence="4">Capsule polysaccharide transporter</fullName>
    </submittedName>
</protein>
<dbReference type="Proteomes" id="UP000436822">
    <property type="component" value="Unassembled WGS sequence"/>
</dbReference>
<feature type="coiled-coil region" evidence="1">
    <location>
        <begin position="447"/>
        <end position="512"/>
    </location>
</feature>
<dbReference type="InterPro" id="IPR050445">
    <property type="entry name" value="Bact_polysacc_biosynth/exp"/>
</dbReference>
<feature type="transmembrane region" description="Helical" evidence="3">
    <location>
        <begin position="210"/>
        <end position="230"/>
    </location>
</feature>
<reference evidence="4 5" key="1">
    <citation type="submission" date="2019-12" db="EMBL/GenBank/DDBJ databases">
        <title>Litoreibacter badius sp. nov., a novel bacteriochlorophyll a-containing bacterium in the genus Litoreibacter.</title>
        <authorList>
            <person name="Kanamuro M."/>
            <person name="Takabe Y."/>
            <person name="Mori K."/>
            <person name="Takaichi S."/>
            <person name="Hanada S."/>
        </authorList>
    </citation>
    <scope>NUCLEOTIDE SEQUENCE [LARGE SCALE GENOMIC DNA]</scope>
    <source>
        <strain evidence="4 5">K6</strain>
    </source>
</reference>
<keyword evidence="1" id="KW-0175">Coiled coil</keyword>
<evidence type="ECO:0000256" key="2">
    <source>
        <dbReference type="SAM" id="MobiDB-lite"/>
    </source>
</evidence>
<feature type="region of interest" description="Disordered" evidence="2">
    <location>
        <begin position="1"/>
        <end position="78"/>
    </location>
</feature>
<dbReference type="EMBL" id="BLJE01000002">
    <property type="protein sequence ID" value="GFE65074.1"/>
    <property type="molecule type" value="Genomic_DNA"/>
</dbReference>
<dbReference type="PANTHER" id="PTHR32309:SF13">
    <property type="entry name" value="FERRIC ENTEROBACTIN TRANSPORT PROTEIN FEPE"/>
    <property type="match status" value="1"/>
</dbReference>
<dbReference type="GO" id="GO:0005886">
    <property type="term" value="C:plasma membrane"/>
    <property type="evidence" value="ECO:0007669"/>
    <property type="project" value="TreeGrafter"/>
</dbReference>
<organism evidence="4 5">
    <name type="scientific">Litoreibacter roseus</name>
    <dbReference type="NCBI Taxonomy" id="2601869"/>
    <lineage>
        <taxon>Bacteria</taxon>
        <taxon>Pseudomonadati</taxon>
        <taxon>Pseudomonadota</taxon>
        <taxon>Alphaproteobacteria</taxon>
        <taxon>Rhodobacterales</taxon>
        <taxon>Roseobacteraceae</taxon>
        <taxon>Litoreibacter</taxon>
    </lineage>
</organism>
<feature type="coiled-coil region" evidence="1">
    <location>
        <begin position="356"/>
        <end position="402"/>
    </location>
</feature>
<feature type="compositionally biased region" description="Basic and acidic residues" evidence="2">
    <location>
        <begin position="20"/>
        <end position="31"/>
    </location>
</feature>
<evidence type="ECO:0000313" key="4">
    <source>
        <dbReference type="EMBL" id="GFE65074.1"/>
    </source>
</evidence>
<proteinExistence type="predicted"/>
<sequence length="566" mass="62041">MTTKPKAKKFRIGRMVADGQSDKPTEAKEAQGKPAPNADDMLFGGPTDDGFGSQTFPTRKKGVAKSQPAETAADAKDAAAAMEAIRREGLTGRQLRMARRVAQKQGLNPTSDFDAVRLLREQGIDPFKRSNMLELVVTDGTKADEKAAAAPKTQSAPQPPKGGVQLPSKVNTEPPLPPSTHVVQDDGRARDIMNIQRDIARRRRRRSIMLAVRLMAFVMLPTIIAGYYYYAIATPMYATKSEFIIQQSEASGGSGFGGLLSGTGLATSQDSITVQGYLQSRDAMLRLDEDAGFREHFSQDGLDPLTQLAPDASNEDLYKAYAKRVRIGFDPTEGVIKMEVAAADPETSAEFSKKLIAYAEERVDQLTARLREDQMQGAEESRQDANAKMIAAQQRIVEIQERLGVMNPESEVEAVFTQIAQLESELLNERLALRTFLDNRRPNQARVSAAENKIGELERLIAEKRSELTQSSANTGSLARVSGELLVAQADLETRQSLLAQAEAQFEAARLEATRQVRYLSVGVTPVAPDEPTYPRAFENTALAFLIFSAIYLMVSLTASILREQV</sequence>
<keyword evidence="3" id="KW-0812">Transmembrane</keyword>
<feature type="transmembrane region" description="Helical" evidence="3">
    <location>
        <begin position="542"/>
        <end position="562"/>
    </location>
</feature>
<feature type="compositionally biased region" description="Basic residues" evidence="2">
    <location>
        <begin position="1"/>
        <end position="12"/>
    </location>
</feature>
<accession>A0A6N6JG15</accession>
<evidence type="ECO:0000256" key="1">
    <source>
        <dbReference type="SAM" id="Coils"/>
    </source>
</evidence>